<dbReference type="GO" id="GO:0000724">
    <property type="term" value="P:double-strand break repair via homologous recombination"/>
    <property type="evidence" value="ECO:0007669"/>
    <property type="project" value="TreeGrafter"/>
</dbReference>
<evidence type="ECO:0000256" key="2">
    <source>
        <dbReference type="ARBA" id="ARBA00004286"/>
    </source>
</evidence>
<evidence type="ECO:0000256" key="6">
    <source>
        <dbReference type="ARBA" id="ARBA00022763"/>
    </source>
</evidence>
<dbReference type="Pfam" id="PF02463">
    <property type="entry name" value="SMC_N"/>
    <property type="match status" value="1"/>
</dbReference>
<dbReference type="InterPro" id="IPR027417">
    <property type="entry name" value="P-loop_NTPase"/>
</dbReference>
<dbReference type="GO" id="GO:0005524">
    <property type="term" value="F:ATP binding"/>
    <property type="evidence" value="ECO:0007669"/>
    <property type="project" value="UniProtKB-KW"/>
</dbReference>
<keyword evidence="10" id="KW-0234">DNA repair</keyword>
<dbReference type="Gene3D" id="3.40.50.300">
    <property type="entry name" value="P-loop containing nucleotide triphosphate hydrolases"/>
    <property type="match status" value="2"/>
</dbReference>
<feature type="compositionally biased region" description="Low complexity" evidence="13">
    <location>
        <begin position="91"/>
        <end position="108"/>
    </location>
</feature>
<evidence type="ECO:0000313" key="16">
    <source>
        <dbReference type="EMBL" id="KAL0263952.1"/>
    </source>
</evidence>
<dbReference type="EMBL" id="JARGDH010000057">
    <property type="protein sequence ID" value="KAL0263952.1"/>
    <property type="molecule type" value="Genomic_DNA"/>
</dbReference>
<evidence type="ECO:0000256" key="3">
    <source>
        <dbReference type="ARBA" id="ARBA00006793"/>
    </source>
</evidence>
<dbReference type="GO" id="GO:0030915">
    <property type="term" value="C:Smc5-Smc6 complex"/>
    <property type="evidence" value="ECO:0007669"/>
    <property type="project" value="TreeGrafter"/>
</dbReference>
<keyword evidence="7" id="KW-0067">ATP-binding</keyword>
<keyword evidence="4" id="KW-0158">Chromosome</keyword>
<dbReference type="SUPFAM" id="SSF75553">
    <property type="entry name" value="Smc hinge domain"/>
    <property type="match status" value="1"/>
</dbReference>
<comment type="similarity">
    <text evidence="3">Belongs to the SMC family. SMC6 subfamily.</text>
</comment>
<feature type="coiled-coil region" evidence="12">
    <location>
        <begin position="780"/>
        <end position="814"/>
    </location>
</feature>
<reference evidence="16" key="1">
    <citation type="journal article" date="2024" name="Gigascience">
        <title>Chromosome-level genome of the poultry shaft louse Menopon gallinae provides insight into the host-switching and adaptive evolution of parasitic lice.</title>
        <authorList>
            <person name="Xu Y."/>
            <person name="Ma L."/>
            <person name="Liu S."/>
            <person name="Liang Y."/>
            <person name="Liu Q."/>
            <person name="He Z."/>
            <person name="Tian L."/>
            <person name="Duan Y."/>
            <person name="Cai W."/>
            <person name="Li H."/>
            <person name="Song F."/>
        </authorList>
    </citation>
    <scope>NUCLEOTIDE SEQUENCE</scope>
    <source>
        <strain evidence="16">Cailab_2023a</strain>
    </source>
</reference>
<dbReference type="GO" id="GO:0003684">
    <property type="term" value="F:damaged DNA binding"/>
    <property type="evidence" value="ECO:0007669"/>
    <property type="project" value="TreeGrafter"/>
</dbReference>
<gene>
    <name evidence="16" type="ORF">PYX00_010898</name>
</gene>
<protein>
    <recommendedName>
        <fullName evidence="17">Structural maintenance of chromosomes protein 6</fullName>
    </recommendedName>
</protein>
<evidence type="ECO:0008006" key="17">
    <source>
        <dbReference type="Google" id="ProtNLM"/>
    </source>
</evidence>
<keyword evidence="11" id="KW-0539">Nucleus</keyword>
<evidence type="ECO:0000259" key="15">
    <source>
        <dbReference type="Pfam" id="PF06470"/>
    </source>
</evidence>
<keyword evidence="6" id="KW-0227">DNA damage</keyword>
<dbReference type="Pfam" id="PF06470">
    <property type="entry name" value="SMC_hinge"/>
    <property type="match status" value="1"/>
</dbReference>
<sequence length="1085" mass="124246">MFCKCGSIIRIPKHETAVCRTCGRRTRVMHEEVVFEKVYCEQVDSPREEPAPAQTIGQQPPRSGRQRYASLPSAADPIHRPEGPARPTPGCSASPCPAPPARSSSAAPGIEWKMTPMAFEDARLTFKSIELINFMCHRHLLVEFKKILTCIGGRNGSGKSAVMIALGIVLGQRANSLERGNTYKELIKNNEHTAVVRLCLHNYLNFHEDFFGDSIHIEKTLHVNFSKLRIQNSDGKVWSRRSQDLEDIIDMYSLYFDNPLNFLTQDMSKKFLNMSKPQMLYSFFHKGTEIENMEMLHSEACEQVERMRIRMEGIEEEVGALERELAEKSERLKYLGEVADFKQRLKELEGERRWSEVMEIGKRVARIEEEVSELEGAQRDKKASMQEIDAEIRALEEAMRAERDAYLAEKSESESARRAIEGRITGLELRDREMCNDMKGIEEQLAAKQAVLADYCKARPEGSSKDELGARAEKLRAQIATLSRERDACRAEEERLRERVRKEAEDAETMNSKIFALRKQISFLENVKTNSLTFFSERMPEILSEIKRENLDAIGPIGTLIQLKEPKWYRPVSIILRNNLSNFVVRSREDRERLSAIFRKHGVNFRILLPSSNQRGLIEYRSNRIFKTVLDVLHIRNDIVANQLIILQNIEQIILVESRESAHKIIRKRPSYVAMAYTPSGDRISLVGNALSDFRQRYSGKYYFENDDSKLEACREELQRLSGTSVGSSRHELRDAEARSYKLSRDVNGLEREVRHIEFELESHARVGEAASTGDLENEIQMLKNQRAGLAKAVEETRRAMEEERARLAELQSADIDLSRMAEAAGRLRAKRYAVETSLESLQPRIYEKIKERNEAAERFESEREKLRCTLGVEAGDSARDLAVIEKEIGALQCKIIASREVGSEAVLRDEIEHLKRQRTFKSSLVLRYKGKIESFVEFVRKRVERRESMKAEVAGRASEEFCTLTQYRGYSGSLLFDHDGRSLDIRMGVENMDAGSRGTLSGGERSFAGVCFLLSLWPHVGCPVKVLDEFDVFMDNLNRKLTIKIILDFLARNEYQVILITPLNTKDLFTDICDVVVLEKPRED</sequence>
<name>A0AAW2H6L9_9NEOP</name>
<comment type="caution">
    <text evidence="16">The sequence shown here is derived from an EMBL/GenBank/DDBJ whole genome shotgun (WGS) entry which is preliminary data.</text>
</comment>
<feature type="domain" description="SMC hinge" evidence="15">
    <location>
        <begin position="554"/>
        <end position="665"/>
    </location>
</feature>
<evidence type="ECO:0000259" key="14">
    <source>
        <dbReference type="Pfam" id="PF02463"/>
    </source>
</evidence>
<evidence type="ECO:0000256" key="11">
    <source>
        <dbReference type="ARBA" id="ARBA00023242"/>
    </source>
</evidence>
<accession>A0AAW2H6L9</accession>
<dbReference type="PANTHER" id="PTHR19306:SF6">
    <property type="entry name" value="STRUCTURAL MAINTENANCE OF CHROMOSOMES PROTEIN 6"/>
    <property type="match status" value="1"/>
</dbReference>
<evidence type="ECO:0000256" key="8">
    <source>
        <dbReference type="ARBA" id="ARBA00023054"/>
    </source>
</evidence>
<dbReference type="GO" id="GO:0003697">
    <property type="term" value="F:single-stranded DNA binding"/>
    <property type="evidence" value="ECO:0007669"/>
    <property type="project" value="TreeGrafter"/>
</dbReference>
<evidence type="ECO:0000256" key="12">
    <source>
        <dbReference type="SAM" id="Coils"/>
    </source>
</evidence>
<evidence type="ECO:0000256" key="1">
    <source>
        <dbReference type="ARBA" id="ARBA00004123"/>
    </source>
</evidence>
<proteinExistence type="inferred from homology"/>
<organism evidence="16">
    <name type="scientific">Menopon gallinae</name>
    <name type="common">poultry shaft louse</name>
    <dbReference type="NCBI Taxonomy" id="328185"/>
    <lineage>
        <taxon>Eukaryota</taxon>
        <taxon>Metazoa</taxon>
        <taxon>Ecdysozoa</taxon>
        <taxon>Arthropoda</taxon>
        <taxon>Hexapoda</taxon>
        <taxon>Insecta</taxon>
        <taxon>Pterygota</taxon>
        <taxon>Neoptera</taxon>
        <taxon>Paraneoptera</taxon>
        <taxon>Psocodea</taxon>
        <taxon>Troctomorpha</taxon>
        <taxon>Phthiraptera</taxon>
        <taxon>Amblycera</taxon>
        <taxon>Menoponidae</taxon>
        <taxon>Menopon</taxon>
    </lineage>
</organism>
<evidence type="ECO:0000256" key="5">
    <source>
        <dbReference type="ARBA" id="ARBA00022741"/>
    </source>
</evidence>
<evidence type="ECO:0000256" key="10">
    <source>
        <dbReference type="ARBA" id="ARBA00023204"/>
    </source>
</evidence>
<dbReference type="AlphaFoldDB" id="A0AAW2H6L9"/>
<keyword evidence="8 12" id="KW-0175">Coiled coil</keyword>
<evidence type="ECO:0000256" key="9">
    <source>
        <dbReference type="ARBA" id="ARBA00023172"/>
    </source>
</evidence>
<dbReference type="GO" id="GO:0035861">
    <property type="term" value="C:site of double-strand break"/>
    <property type="evidence" value="ECO:0007669"/>
    <property type="project" value="TreeGrafter"/>
</dbReference>
<keyword evidence="5" id="KW-0547">Nucleotide-binding</keyword>
<dbReference type="GO" id="GO:0051276">
    <property type="term" value="P:chromosome organization"/>
    <property type="evidence" value="ECO:0007669"/>
    <property type="project" value="InterPro"/>
</dbReference>
<dbReference type="InterPro" id="IPR003395">
    <property type="entry name" value="RecF/RecN/SMC_N"/>
</dbReference>
<dbReference type="InterPro" id="IPR010935">
    <property type="entry name" value="SMC_hinge"/>
</dbReference>
<feature type="coiled-coil region" evidence="12">
    <location>
        <begin position="297"/>
        <end position="405"/>
    </location>
</feature>
<comment type="subcellular location">
    <subcellularLocation>
        <location evidence="2">Chromosome</location>
    </subcellularLocation>
    <subcellularLocation>
        <location evidence="1">Nucleus</location>
    </subcellularLocation>
</comment>
<feature type="coiled-coil region" evidence="12">
    <location>
        <begin position="465"/>
        <end position="513"/>
    </location>
</feature>
<dbReference type="InterPro" id="IPR036277">
    <property type="entry name" value="SMC_hinge_sf"/>
</dbReference>
<dbReference type="SUPFAM" id="SSF52540">
    <property type="entry name" value="P-loop containing nucleoside triphosphate hydrolases"/>
    <property type="match status" value="1"/>
</dbReference>
<evidence type="ECO:0000256" key="4">
    <source>
        <dbReference type="ARBA" id="ARBA00022454"/>
    </source>
</evidence>
<dbReference type="GO" id="GO:0005634">
    <property type="term" value="C:nucleus"/>
    <property type="evidence" value="ECO:0007669"/>
    <property type="project" value="UniProtKB-SubCell"/>
</dbReference>
<evidence type="ECO:0000256" key="7">
    <source>
        <dbReference type="ARBA" id="ARBA00022840"/>
    </source>
</evidence>
<keyword evidence="9" id="KW-0233">DNA recombination</keyword>
<evidence type="ECO:0000256" key="13">
    <source>
        <dbReference type="SAM" id="MobiDB-lite"/>
    </source>
</evidence>
<dbReference type="PANTHER" id="PTHR19306">
    <property type="entry name" value="STRUCTURAL MAINTENANCE OF CHROMOSOMES 5,6 SMC5, SMC6"/>
    <property type="match status" value="1"/>
</dbReference>
<feature type="region of interest" description="Disordered" evidence="13">
    <location>
        <begin position="46"/>
        <end position="109"/>
    </location>
</feature>
<feature type="domain" description="RecF/RecN/SMC N-terminal" evidence="14">
    <location>
        <begin position="127"/>
        <end position="1062"/>
    </location>
</feature>